<sequence>MEATVGDQLLVHGRVVGQHDRKAEILEVLGDGGHPPYRVRFDDGHEAVMSPGPDSVVRHRDPFDKPLGP</sequence>
<dbReference type="Pfam" id="PF08940">
    <property type="entry name" value="DUF1918"/>
    <property type="match status" value="1"/>
</dbReference>
<reference evidence="3 4" key="1">
    <citation type="submission" date="2015-11" db="EMBL/GenBank/DDBJ databases">
        <title>Genome-wide analysis reveals the secondary metabolome in Streptomyces kanasensis ZX01.</title>
        <authorList>
            <person name="Zhang G."/>
            <person name="Han L."/>
            <person name="Feng J."/>
            <person name="Zhang X."/>
        </authorList>
    </citation>
    <scope>NUCLEOTIDE SEQUENCE [LARGE SCALE GENOMIC DNA]</scope>
    <source>
        <strain evidence="3 4">ZX01</strain>
    </source>
</reference>
<dbReference type="RefSeq" id="WP_058944934.1">
    <property type="nucleotide sequence ID" value="NZ_JBIBSF010000010.1"/>
</dbReference>
<dbReference type="Proteomes" id="UP000054011">
    <property type="component" value="Unassembled WGS sequence"/>
</dbReference>
<dbReference type="EMBL" id="LNSV01000112">
    <property type="protein sequence ID" value="KUH35784.1"/>
    <property type="molecule type" value="Genomic_DNA"/>
</dbReference>
<evidence type="ECO:0000313" key="4">
    <source>
        <dbReference type="Proteomes" id="UP000054011"/>
    </source>
</evidence>
<feature type="domain" description="DUF1918" evidence="2">
    <location>
        <begin position="1"/>
        <end position="57"/>
    </location>
</feature>
<keyword evidence="4" id="KW-1185">Reference proteome</keyword>
<feature type="region of interest" description="Disordered" evidence="1">
    <location>
        <begin position="43"/>
        <end position="69"/>
    </location>
</feature>
<name>A0A100Y179_9ACTN</name>
<accession>A0A100Y179</accession>
<evidence type="ECO:0000256" key="1">
    <source>
        <dbReference type="SAM" id="MobiDB-lite"/>
    </source>
</evidence>
<gene>
    <name evidence="3" type="ORF">ATE80_27275</name>
</gene>
<dbReference type="Gene3D" id="2.30.30.440">
    <property type="entry name" value="Domain of unknown function DUF1918"/>
    <property type="match status" value="1"/>
</dbReference>
<comment type="caution">
    <text evidence="3">The sequence shown here is derived from an EMBL/GenBank/DDBJ whole genome shotgun (WGS) entry which is preliminary data.</text>
</comment>
<dbReference type="STRING" id="936756.ATE80_27275"/>
<dbReference type="SUPFAM" id="SSF50118">
    <property type="entry name" value="Cell growth inhibitor/plasmid maintenance toxic component"/>
    <property type="match status" value="1"/>
</dbReference>
<evidence type="ECO:0000259" key="2">
    <source>
        <dbReference type="Pfam" id="PF08940"/>
    </source>
</evidence>
<proteinExistence type="predicted"/>
<organism evidence="3 4">
    <name type="scientific">Streptomyces kanasensis</name>
    <dbReference type="NCBI Taxonomy" id="936756"/>
    <lineage>
        <taxon>Bacteria</taxon>
        <taxon>Bacillati</taxon>
        <taxon>Actinomycetota</taxon>
        <taxon>Actinomycetes</taxon>
        <taxon>Kitasatosporales</taxon>
        <taxon>Streptomycetaceae</taxon>
        <taxon>Streptomyces</taxon>
    </lineage>
</organism>
<dbReference type="OrthoDB" id="4828144at2"/>
<dbReference type="InterPro" id="IPR015035">
    <property type="entry name" value="DUF1918"/>
</dbReference>
<protein>
    <recommendedName>
        <fullName evidence="2">DUF1918 domain-containing protein</fullName>
    </recommendedName>
</protein>
<evidence type="ECO:0000313" key="3">
    <source>
        <dbReference type="EMBL" id="KUH35784.1"/>
    </source>
</evidence>
<feature type="compositionally biased region" description="Basic and acidic residues" evidence="1">
    <location>
        <begin position="56"/>
        <end position="69"/>
    </location>
</feature>
<dbReference type="AlphaFoldDB" id="A0A100Y179"/>